<dbReference type="EMBL" id="CP009511">
    <property type="protein sequence ID" value="AKB60796.1"/>
    <property type="molecule type" value="Genomic_DNA"/>
</dbReference>
<evidence type="ECO:0000313" key="2">
    <source>
        <dbReference type="Proteomes" id="UP000033116"/>
    </source>
</evidence>
<sequence>MPREFTQKDIEIFNKLVPEAGGNTISREAGHHFPFILRPVSHKFAESPEDFRERLERLDADEIDYLVGLALEGKEDVQSLDEDLEELVAVVEKKVSPERAKQLKDFVGIF</sequence>
<evidence type="ECO:0000313" key="1">
    <source>
        <dbReference type="EMBL" id="AKB60796.1"/>
    </source>
</evidence>
<gene>
    <name evidence="1" type="ORF">MSMAP_0811</name>
</gene>
<organism evidence="1 2">
    <name type="scientific">Methanosarcina mazei SarPi</name>
    <dbReference type="NCBI Taxonomy" id="1434115"/>
    <lineage>
        <taxon>Archaea</taxon>
        <taxon>Methanobacteriati</taxon>
        <taxon>Methanobacteriota</taxon>
        <taxon>Stenosarchaea group</taxon>
        <taxon>Methanomicrobia</taxon>
        <taxon>Methanosarcinales</taxon>
        <taxon>Methanosarcinaceae</taxon>
        <taxon>Methanosarcina</taxon>
    </lineage>
</organism>
<dbReference type="HOGENOM" id="CLU_169412_0_0_2"/>
<dbReference type="RefSeq" id="WP_011032412.1">
    <property type="nucleotide sequence ID" value="NZ_CP009511.1"/>
</dbReference>
<reference evidence="1 2" key="1">
    <citation type="submission" date="2014-07" db="EMBL/GenBank/DDBJ databases">
        <title>Methanogenic archaea and the global carbon cycle.</title>
        <authorList>
            <person name="Henriksen J.R."/>
            <person name="Luke J."/>
            <person name="Reinhart S."/>
            <person name="Benedict M.N."/>
            <person name="Youngblut N.D."/>
            <person name="Metcalf M.E."/>
            <person name="Whitaker R.J."/>
            <person name="Metcalf W.W."/>
        </authorList>
    </citation>
    <scope>NUCLEOTIDE SEQUENCE [LARGE SCALE GENOMIC DNA]</scope>
    <source>
        <strain evidence="1 2">SarPi</strain>
    </source>
</reference>
<dbReference type="PATRIC" id="fig|1434115.4.peg.1001"/>
<proteinExistence type="predicted"/>
<dbReference type="Proteomes" id="UP000033116">
    <property type="component" value="Chromosome"/>
</dbReference>
<accession>A0A0E3LRX8</accession>
<protein>
    <submittedName>
        <fullName evidence="1">Uncharacterized protein</fullName>
    </submittedName>
</protein>
<name>A0A0E3LRX8_METMZ</name>
<dbReference type="AlphaFoldDB" id="A0A0E3LRX8"/>
<dbReference type="GeneID" id="24850472"/>